<dbReference type="Proteomes" id="UP000005808">
    <property type="component" value="Unassembled WGS sequence"/>
</dbReference>
<organism evidence="1 2">
    <name type="scientific">Cupriavidus basilensis OR16</name>
    <dbReference type="NCBI Taxonomy" id="1127483"/>
    <lineage>
        <taxon>Bacteria</taxon>
        <taxon>Pseudomonadati</taxon>
        <taxon>Pseudomonadota</taxon>
        <taxon>Betaproteobacteria</taxon>
        <taxon>Burkholderiales</taxon>
        <taxon>Burkholderiaceae</taxon>
        <taxon>Cupriavidus</taxon>
    </lineage>
</organism>
<proteinExistence type="predicted"/>
<comment type="caution">
    <text evidence="1">The sequence shown here is derived from an EMBL/GenBank/DDBJ whole genome shotgun (WGS) entry which is preliminary data.</text>
</comment>
<reference evidence="1 2" key="1">
    <citation type="journal article" date="2012" name="J. Bacteriol.">
        <title>De Novo Genome Project of Cupriavidus basilensis OR16.</title>
        <authorList>
            <person name="Cserhati M."/>
            <person name="Kriszt B."/>
            <person name="Szoboszlay S."/>
            <person name="Toth A."/>
            <person name="Szabo I."/>
            <person name="Tancsics A."/>
            <person name="Nagy I."/>
            <person name="Horvath B."/>
            <person name="Nagy I."/>
            <person name="Kukolya J."/>
        </authorList>
    </citation>
    <scope>NUCLEOTIDE SEQUENCE [LARGE SCALE GENOMIC DNA]</scope>
    <source>
        <strain evidence="1 2">OR16</strain>
    </source>
</reference>
<protein>
    <recommendedName>
        <fullName evidence="3">YbjN domain-containing protein</fullName>
    </recommendedName>
</protein>
<evidence type="ECO:0008006" key="3">
    <source>
        <dbReference type="Google" id="ProtNLM"/>
    </source>
</evidence>
<dbReference type="InterPro" id="IPR019660">
    <property type="entry name" value="Put_sensory_transdc_reg_YbjN"/>
</dbReference>
<dbReference type="AlphaFoldDB" id="H1S6C9"/>
<dbReference type="EMBL" id="AHJE01000042">
    <property type="protein sequence ID" value="EHP41953.1"/>
    <property type="molecule type" value="Genomic_DNA"/>
</dbReference>
<evidence type="ECO:0000313" key="1">
    <source>
        <dbReference type="EMBL" id="EHP41953.1"/>
    </source>
</evidence>
<evidence type="ECO:0000313" key="2">
    <source>
        <dbReference type="Proteomes" id="UP000005808"/>
    </source>
</evidence>
<dbReference type="Pfam" id="PF10722">
    <property type="entry name" value="YbjN"/>
    <property type="match status" value="1"/>
</dbReference>
<sequence length="203" mass="22061">MKWMRARITVPDHASRKLIFNPNSNPNFSNTRIAMNTTATQIDTSADSQPALLMAVTSEQVSDAIKAAGCAVTAVEQDGVPRLHSASHGVGFQVLWGNSVMPDSYLDFTLSCPLRVQGGSLPEGVLGDWHRAKRFARVAQHGEFLVLEMDVVISGGVGPDYLTVALQLWTQMMGQFFLHLRNFQPTQPEVLDAPAQEEAGVAA</sequence>
<gene>
    <name evidence="1" type="ORF">OR16_17207</name>
</gene>
<accession>H1S6C9</accession>
<name>H1S6C9_9BURK</name>
<dbReference type="PATRIC" id="fig|1127483.3.peg.3456"/>